<protein>
    <submittedName>
        <fullName evidence="2">Uncharacterized protein</fullName>
    </submittedName>
</protein>
<proteinExistence type="predicted"/>
<keyword evidence="3" id="KW-1185">Reference proteome</keyword>
<feature type="compositionally biased region" description="Basic and acidic residues" evidence="1">
    <location>
        <begin position="55"/>
        <end position="67"/>
    </location>
</feature>
<gene>
    <name evidence="2" type="ORF">JTE90_014425</name>
</gene>
<evidence type="ECO:0000313" key="2">
    <source>
        <dbReference type="EMBL" id="KAG8190319.1"/>
    </source>
</evidence>
<sequence length="67" mass="7715">MLGLNSLMSVAPLKSSITKNTPCDFVIKMKKRFICKRTWRRGVSKQINSSLSRTADVRSHRNKETFD</sequence>
<organism evidence="2 3">
    <name type="scientific">Oedothorax gibbosus</name>
    <dbReference type="NCBI Taxonomy" id="931172"/>
    <lineage>
        <taxon>Eukaryota</taxon>
        <taxon>Metazoa</taxon>
        <taxon>Ecdysozoa</taxon>
        <taxon>Arthropoda</taxon>
        <taxon>Chelicerata</taxon>
        <taxon>Arachnida</taxon>
        <taxon>Araneae</taxon>
        <taxon>Araneomorphae</taxon>
        <taxon>Entelegynae</taxon>
        <taxon>Araneoidea</taxon>
        <taxon>Linyphiidae</taxon>
        <taxon>Erigoninae</taxon>
        <taxon>Oedothorax</taxon>
    </lineage>
</organism>
<accession>A0AAV6V1A2</accession>
<name>A0AAV6V1A2_9ARAC</name>
<comment type="caution">
    <text evidence="2">The sequence shown here is derived from an EMBL/GenBank/DDBJ whole genome shotgun (WGS) entry which is preliminary data.</text>
</comment>
<reference evidence="2 3" key="1">
    <citation type="journal article" date="2022" name="Nat. Ecol. Evol.">
        <title>A masculinizing supergene underlies an exaggerated male reproductive morph in a spider.</title>
        <authorList>
            <person name="Hendrickx F."/>
            <person name="De Corte Z."/>
            <person name="Sonet G."/>
            <person name="Van Belleghem S.M."/>
            <person name="Kostlbacher S."/>
            <person name="Vangestel C."/>
        </authorList>
    </citation>
    <scope>NUCLEOTIDE SEQUENCE [LARGE SCALE GENOMIC DNA]</scope>
    <source>
        <strain evidence="2">W744_W776</strain>
    </source>
</reference>
<evidence type="ECO:0000256" key="1">
    <source>
        <dbReference type="SAM" id="MobiDB-lite"/>
    </source>
</evidence>
<dbReference type="Proteomes" id="UP000827092">
    <property type="component" value="Unassembled WGS sequence"/>
</dbReference>
<dbReference type="AlphaFoldDB" id="A0AAV6V1A2"/>
<dbReference type="EMBL" id="JAFNEN010000186">
    <property type="protein sequence ID" value="KAG8190319.1"/>
    <property type="molecule type" value="Genomic_DNA"/>
</dbReference>
<evidence type="ECO:0000313" key="3">
    <source>
        <dbReference type="Proteomes" id="UP000827092"/>
    </source>
</evidence>
<feature type="region of interest" description="Disordered" evidence="1">
    <location>
        <begin position="46"/>
        <end position="67"/>
    </location>
</feature>